<dbReference type="Pfam" id="PF01478">
    <property type="entry name" value="Peptidase_A24"/>
    <property type="match status" value="1"/>
</dbReference>
<dbReference type="GO" id="GO:0005886">
    <property type="term" value="C:plasma membrane"/>
    <property type="evidence" value="ECO:0007669"/>
    <property type="project" value="UniProtKB-SubCell"/>
</dbReference>
<feature type="transmembrane region" description="Helical" evidence="7">
    <location>
        <begin position="252"/>
        <end position="273"/>
    </location>
</feature>
<evidence type="ECO:0000256" key="2">
    <source>
        <dbReference type="ARBA" id="ARBA00005801"/>
    </source>
</evidence>
<dbReference type="InterPro" id="IPR050882">
    <property type="entry name" value="Prepilin_peptidase/N-MTase"/>
</dbReference>
<proteinExistence type="inferred from homology"/>
<sequence length="283" mass="30878">MIEDIGLRNFFPILLVLFLLGLFIGSFLNVVTVRYNTGRSMVTGRSMCFSCGKTLKWYELVPVISFVLQGGRCHGCKSRISWQYPAVEFLTGMLFALVWVFVPVAQADPLALAYYLIMMALLVAITVYDLKHQIIPDAFVYAFAALALGYFVLNTENFDAILSIPALYTLLAGPFLALPFAALWLVSKGRWIGLGDAKLALGIGWFLGLPLGGSAIILSFWVGAAVGLLLIAASHAHAHITHAKTFSLKSEIPFGPFMILGMLAVLFSGLNVFDLGGLFPMPF</sequence>
<comment type="caution">
    <text evidence="10">The sequence shown here is derived from an EMBL/GenBank/DDBJ whole genome shotgun (WGS) entry which is preliminary data.</text>
</comment>
<evidence type="ECO:0008006" key="12">
    <source>
        <dbReference type="Google" id="ProtNLM"/>
    </source>
</evidence>
<evidence type="ECO:0000259" key="8">
    <source>
        <dbReference type="Pfam" id="PF01478"/>
    </source>
</evidence>
<gene>
    <name evidence="10" type="ORF">A2591_00710</name>
</gene>
<name>A0A1G2SJH6_9BACT</name>
<dbReference type="Gene3D" id="1.20.120.1220">
    <property type="match status" value="1"/>
</dbReference>
<evidence type="ECO:0000256" key="6">
    <source>
        <dbReference type="ARBA" id="ARBA00023136"/>
    </source>
</evidence>
<evidence type="ECO:0000256" key="1">
    <source>
        <dbReference type="ARBA" id="ARBA00004651"/>
    </source>
</evidence>
<dbReference type="AlphaFoldDB" id="A0A1G2SJH6"/>
<evidence type="ECO:0000313" key="11">
    <source>
        <dbReference type="Proteomes" id="UP000178168"/>
    </source>
</evidence>
<feature type="transmembrane region" description="Helical" evidence="7">
    <location>
        <begin position="199"/>
        <end position="232"/>
    </location>
</feature>
<dbReference type="Proteomes" id="UP000178168">
    <property type="component" value="Unassembled WGS sequence"/>
</dbReference>
<feature type="transmembrane region" description="Helical" evidence="7">
    <location>
        <begin position="86"/>
        <end position="105"/>
    </location>
</feature>
<evidence type="ECO:0000256" key="4">
    <source>
        <dbReference type="ARBA" id="ARBA00022692"/>
    </source>
</evidence>
<keyword evidence="5 7" id="KW-1133">Transmembrane helix</keyword>
<evidence type="ECO:0000256" key="7">
    <source>
        <dbReference type="SAM" id="Phobius"/>
    </source>
</evidence>
<dbReference type="PANTHER" id="PTHR30487:SF0">
    <property type="entry name" value="PREPILIN LEADER PEPTIDASE_N-METHYLTRANSFERASE-RELATED"/>
    <property type="match status" value="1"/>
</dbReference>
<dbReference type="InterPro" id="IPR000045">
    <property type="entry name" value="Prepilin_IV_endopep_pep"/>
</dbReference>
<dbReference type="PANTHER" id="PTHR30487">
    <property type="entry name" value="TYPE 4 PREPILIN-LIKE PROTEINS LEADER PEPTIDE-PROCESSING ENZYME"/>
    <property type="match status" value="1"/>
</dbReference>
<dbReference type="EMBL" id="MHUZ01000034">
    <property type="protein sequence ID" value="OHA84838.1"/>
    <property type="molecule type" value="Genomic_DNA"/>
</dbReference>
<feature type="transmembrane region" description="Helical" evidence="7">
    <location>
        <begin position="12"/>
        <end position="31"/>
    </location>
</feature>
<dbReference type="GO" id="GO:0006465">
    <property type="term" value="P:signal peptide processing"/>
    <property type="evidence" value="ECO:0007669"/>
    <property type="project" value="TreeGrafter"/>
</dbReference>
<reference evidence="10 11" key="1">
    <citation type="journal article" date="2016" name="Nat. Commun.">
        <title>Thousands of microbial genomes shed light on interconnected biogeochemical processes in an aquifer system.</title>
        <authorList>
            <person name="Anantharaman K."/>
            <person name="Brown C.T."/>
            <person name="Hug L.A."/>
            <person name="Sharon I."/>
            <person name="Castelle C.J."/>
            <person name="Probst A.J."/>
            <person name="Thomas B.C."/>
            <person name="Singh A."/>
            <person name="Wilkins M.J."/>
            <person name="Karaoz U."/>
            <person name="Brodie E.L."/>
            <person name="Williams K.H."/>
            <person name="Hubbard S.S."/>
            <person name="Banfield J.F."/>
        </authorList>
    </citation>
    <scope>NUCLEOTIDE SEQUENCE [LARGE SCALE GENOMIC DNA]</scope>
</reference>
<dbReference type="InterPro" id="IPR010627">
    <property type="entry name" value="Prepilin_pept_A24_N"/>
</dbReference>
<feature type="transmembrane region" description="Helical" evidence="7">
    <location>
        <begin position="165"/>
        <end position="187"/>
    </location>
</feature>
<feature type="transmembrane region" description="Helical" evidence="7">
    <location>
        <begin position="111"/>
        <end position="128"/>
    </location>
</feature>
<dbReference type="STRING" id="1802730.A2591_00710"/>
<dbReference type="Pfam" id="PF06750">
    <property type="entry name" value="A24_N_bact"/>
    <property type="match status" value="1"/>
</dbReference>
<dbReference type="GO" id="GO:0004190">
    <property type="term" value="F:aspartic-type endopeptidase activity"/>
    <property type="evidence" value="ECO:0007669"/>
    <property type="project" value="InterPro"/>
</dbReference>
<feature type="domain" description="Prepilin peptidase A24 N-terminal" evidence="9">
    <location>
        <begin position="19"/>
        <end position="100"/>
    </location>
</feature>
<evidence type="ECO:0000313" key="10">
    <source>
        <dbReference type="EMBL" id="OHA84838.1"/>
    </source>
</evidence>
<feature type="domain" description="Prepilin type IV endopeptidase peptidase" evidence="8">
    <location>
        <begin position="116"/>
        <end position="228"/>
    </location>
</feature>
<keyword evidence="6 7" id="KW-0472">Membrane</keyword>
<organism evidence="10 11">
    <name type="scientific">Candidatus Yonathbacteria bacterium RIFOXYD1_FULL_52_36</name>
    <dbReference type="NCBI Taxonomy" id="1802730"/>
    <lineage>
        <taxon>Bacteria</taxon>
        <taxon>Candidatus Yonathiibacteriota</taxon>
    </lineage>
</organism>
<evidence type="ECO:0000256" key="5">
    <source>
        <dbReference type="ARBA" id="ARBA00022989"/>
    </source>
</evidence>
<evidence type="ECO:0000259" key="9">
    <source>
        <dbReference type="Pfam" id="PF06750"/>
    </source>
</evidence>
<keyword evidence="3" id="KW-1003">Cell membrane</keyword>
<protein>
    <recommendedName>
        <fullName evidence="12">Prepilin peptidase</fullName>
    </recommendedName>
</protein>
<comment type="similarity">
    <text evidence="2">Belongs to the peptidase A24 family.</text>
</comment>
<evidence type="ECO:0000256" key="3">
    <source>
        <dbReference type="ARBA" id="ARBA00022475"/>
    </source>
</evidence>
<feature type="transmembrane region" description="Helical" evidence="7">
    <location>
        <begin position="135"/>
        <end position="153"/>
    </location>
</feature>
<comment type="subcellular location">
    <subcellularLocation>
        <location evidence="1">Cell membrane</location>
        <topology evidence="1">Multi-pass membrane protein</topology>
    </subcellularLocation>
</comment>
<accession>A0A1G2SJH6</accession>
<keyword evidence="4 7" id="KW-0812">Transmembrane</keyword>